<dbReference type="PROSITE" id="PS50059">
    <property type="entry name" value="FKBP_PPIASE"/>
    <property type="match status" value="1"/>
</dbReference>
<dbReference type="GO" id="GO:0051083">
    <property type="term" value="P:'de novo' cotranslational protein folding"/>
    <property type="evidence" value="ECO:0007669"/>
    <property type="project" value="TreeGrafter"/>
</dbReference>
<dbReference type="GO" id="GO:0015031">
    <property type="term" value="P:protein transport"/>
    <property type="evidence" value="ECO:0007669"/>
    <property type="project" value="UniProtKB-UniRule"/>
</dbReference>
<accession>A0A2T4Z8J2</accession>
<dbReference type="RefSeq" id="WP_107725053.1">
    <property type="nucleotide sequence ID" value="NZ_PZZP01000001.1"/>
</dbReference>
<dbReference type="AlphaFoldDB" id="A0A2T4Z8J2"/>
<dbReference type="InterPro" id="IPR008880">
    <property type="entry name" value="Trigger_fac_C"/>
</dbReference>
<evidence type="ECO:0000256" key="5">
    <source>
        <dbReference type="ARBA" id="ARBA00022618"/>
    </source>
</evidence>
<dbReference type="GO" id="GO:0003755">
    <property type="term" value="F:peptidyl-prolyl cis-trans isomerase activity"/>
    <property type="evidence" value="ECO:0007669"/>
    <property type="project" value="UniProtKB-UniRule"/>
</dbReference>
<keyword evidence="6 12" id="KW-0697">Rotamase</keyword>
<dbReference type="GO" id="GO:0005737">
    <property type="term" value="C:cytoplasm"/>
    <property type="evidence" value="ECO:0007669"/>
    <property type="project" value="UniProtKB-SubCell"/>
</dbReference>
<dbReference type="FunFam" id="3.10.50.40:FF:000001">
    <property type="entry name" value="Trigger factor"/>
    <property type="match status" value="1"/>
</dbReference>
<dbReference type="InterPro" id="IPR027304">
    <property type="entry name" value="Trigger_fact/SurA_dom_sf"/>
</dbReference>
<dbReference type="SUPFAM" id="SSF54534">
    <property type="entry name" value="FKBP-like"/>
    <property type="match status" value="1"/>
</dbReference>
<keyword evidence="12" id="KW-0963">Cytoplasm</keyword>
<evidence type="ECO:0000256" key="11">
    <source>
        <dbReference type="ARBA" id="ARBA00029986"/>
    </source>
</evidence>
<dbReference type="PIRSF" id="PIRSF003095">
    <property type="entry name" value="Trigger_factor"/>
    <property type="match status" value="1"/>
</dbReference>
<dbReference type="NCBIfam" id="TIGR00115">
    <property type="entry name" value="tig"/>
    <property type="match status" value="1"/>
</dbReference>
<dbReference type="PANTHER" id="PTHR30560:SF3">
    <property type="entry name" value="TRIGGER FACTOR-LIKE PROTEIN TIG, CHLOROPLASTIC"/>
    <property type="match status" value="1"/>
</dbReference>
<gene>
    <name evidence="12" type="primary">tig</name>
    <name evidence="17" type="ORF">C8J48_0804</name>
</gene>
<dbReference type="InterPro" id="IPR037041">
    <property type="entry name" value="Trigger_fac_C_sf"/>
</dbReference>
<name>A0A2T4Z8J2_9BACL</name>
<dbReference type="SUPFAM" id="SSF109998">
    <property type="entry name" value="Triger factor/SurA peptide-binding domain-like"/>
    <property type="match status" value="1"/>
</dbReference>
<dbReference type="Proteomes" id="UP000241639">
    <property type="component" value="Unassembled WGS sequence"/>
</dbReference>
<feature type="domain" description="PPIase FKBP-type" evidence="16">
    <location>
        <begin position="163"/>
        <end position="243"/>
    </location>
</feature>
<comment type="domain">
    <text evidence="12">Consists of 3 domains; the N-terminus binds the ribosome, the middle domain has PPIase activity, while the C-terminus has intrinsic chaperone activity on its own.</text>
</comment>
<keyword evidence="7 12" id="KW-0143">Chaperone</keyword>
<evidence type="ECO:0000256" key="2">
    <source>
        <dbReference type="ARBA" id="ARBA00005464"/>
    </source>
</evidence>
<sequence>MKASWEKTEKNRGVLTVEVDEGQLEEALGQAFRKVVTKVNIPGFRKGKVPRSIFEKRFGVEALYQDALDILLPKAYQSAVEETKIEPVDQPEIDIDQLEKGKPFIFKATVTVKPEVALGEYKGLEIPEEDFSVKPEDVDVELKQMQERQGELIVVEDGEVEEKDRAIIDFEGFVDGEPFEGGKAEQYNLEVGSGQFIPGFEEQLVGMKQGEEKEIKVTFPEEYHAEELAGKEAVFKVKLHEIKRMQLPELDDEFAQDVSEFDTLDELKADIENKLKEQKQQEEENHKRNTLVEQAAQNAEIEVPPVMVEHEIDHMLRHFEQQLSMQGINLEQYAQFTGQDIAAIREQFKEDAEKKVRANLVLEAIAEQESIQVNDEEVEAELKKLAEQMNRELEEVKRLLTAQGGLGSVKEDLKIRKTVDLLVSNSKNAA</sequence>
<evidence type="ECO:0000313" key="18">
    <source>
        <dbReference type="Proteomes" id="UP000241639"/>
    </source>
</evidence>
<keyword evidence="15" id="KW-0175">Coiled coil</keyword>
<comment type="similarity">
    <text evidence="2 12 14">Belongs to the FKBP-type PPIase family. Tig subfamily.</text>
</comment>
<keyword evidence="18" id="KW-1185">Reference proteome</keyword>
<reference evidence="17 18" key="1">
    <citation type="submission" date="2018-04" db="EMBL/GenBank/DDBJ databases">
        <title>Genomic Encyclopedia of Archaeal and Bacterial Type Strains, Phase II (KMG-II): from individual species to whole genera.</title>
        <authorList>
            <person name="Goeker M."/>
        </authorList>
    </citation>
    <scope>NUCLEOTIDE SEQUENCE [LARGE SCALE GENOMIC DNA]</scope>
    <source>
        <strain evidence="17 18">DSM 45169</strain>
    </source>
</reference>
<comment type="function">
    <text evidence="10 12">Involved in protein export. Acts as a chaperone by maintaining the newly synthesized protein in an open conformation. Functions as a peptidyl-prolyl cis-trans isomerase.</text>
</comment>
<evidence type="ECO:0000256" key="3">
    <source>
        <dbReference type="ARBA" id="ARBA00013194"/>
    </source>
</evidence>
<dbReference type="GO" id="GO:0043022">
    <property type="term" value="F:ribosome binding"/>
    <property type="evidence" value="ECO:0007669"/>
    <property type="project" value="TreeGrafter"/>
</dbReference>
<evidence type="ECO:0000256" key="15">
    <source>
        <dbReference type="SAM" id="Coils"/>
    </source>
</evidence>
<dbReference type="InterPro" id="IPR005215">
    <property type="entry name" value="Trig_fac"/>
</dbReference>
<dbReference type="Pfam" id="PF00254">
    <property type="entry name" value="FKBP_C"/>
    <property type="match status" value="1"/>
</dbReference>
<dbReference type="Gene3D" id="3.10.50.40">
    <property type="match status" value="1"/>
</dbReference>
<dbReference type="GO" id="GO:0043335">
    <property type="term" value="P:protein unfolding"/>
    <property type="evidence" value="ECO:0007669"/>
    <property type="project" value="TreeGrafter"/>
</dbReference>
<dbReference type="Pfam" id="PF05697">
    <property type="entry name" value="Trigger_N"/>
    <property type="match status" value="1"/>
</dbReference>
<dbReference type="Gene3D" id="1.10.3120.10">
    <property type="entry name" value="Trigger factor, C-terminal domain"/>
    <property type="match status" value="1"/>
</dbReference>
<evidence type="ECO:0000313" key="17">
    <source>
        <dbReference type="EMBL" id="PTM58224.1"/>
    </source>
</evidence>
<evidence type="ECO:0000256" key="10">
    <source>
        <dbReference type="ARBA" id="ARBA00024849"/>
    </source>
</evidence>
<dbReference type="OrthoDB" id="9767721at2"/>
<comment type="caution">
    <text evidence="17">The sequence shown here is derived from an EMBL/GenBank/DDBJ whole genome shotgun (WGS) entry which is preliminary data.</text>
</comment>
<dbReference type="Gene3D" id="3.30.70.1050">
    <property type="entry name" value="Trigger factor ribosome-binding domain"/>
    <property type="match status" value="1"/>
</dbReference>
<dbReference type="EC" id="5.2.1.8" evidence="3 12"/>
<evidence type="ECO:0000256" key="6">
    <source>
        <dbReference type="ARBA" id="ARBA00023110"/>
    </source>
</evidence>
<evidence type="ECO:0000256" key="13">
    <source>
        <dbReference type="PROSITE-ProRule" id="PRU00277"/>
    </source>
</evidence>
<dbReference type="InterPro" id="IPR008881">
    <property type="entry name" value="Trigger_fac_ribosome-bd_bac"/>
</dbReference>
<dbReference type="SUPFAM" id="SSF102735">
    <property type="entry name" value="Trigger factor ribosome-binding domain"/>
    <property type="match status" value="1"/>
</dbReference>
<feature type="coiled-coil region" evidence="15">
    <location>
        <begin position="261"/>
        <end position="288"/>
    </location>
</feature>
<feature type="coiled-coil region" evidence="15">
    <location>
        <begin position="368"/>
        <end position="403"/>
    </location>
</feature>
<keyword evidence="5 12" id="KW-0132">Cell division</keyword>
<evidence type="ECO:0000256" key="4">
    <source>
        <dbReference type="ARBA" id="ARBA00016902"/>
    </source>
</evidence>
<dbReference type="HAMAP" id="MF_00303">
    <property type="entry name" value="Trigger_factor_Tig"/>
    <property type="match status" value="1"/>
</dbReference>
<dbReference type="EMBL" id="PZZP01000001">
    <property type="protein sequence ID" value="PTM58224.1"/>
    <property type="molecule type" value="Genomic_DNA"/>
</dbReference>
<evidence type="ECO:0000256" key="1">
    <source>
        <dbReference type="ARBA" id="ARBA00000971"/>
    </source>
</evidence>
<evidence type="ECO:0000256" key="7">
    <source>
        <dbReference type="ARBA" id="ARBA00023186"/>
    </source>
</evidence>
<dbReference type="Pfam" id="PF05698">
    <property type="entry name" value="Trigger_C"/>
    <property type="match status" value="1"/>
</dbReference>
<evidence type="ECO:0000256" key="12">
    <source>
        <dbReference type="HAMAP-Rule" id="MF_00303"/>
    </source>
</evidence>
<keyword evidence="9 12" id="KW-0131">Cell cycle</keyword>
<evidence type="ECO:0000259" key="16">
    <source>
        <dbReference type="PROSITE" id="PS50059"/>
    </source>
</evidence>
<dbReference type="PANTHER" id="PTHR30560">
    <property type="entry name" value="TRIGGER FACTOR CHAPERONE AND PEPTIDYL-PROLYL CIS/TRANS ISOMERASE"/>
    <property type="match status" value="1"/>
</dbReference>
<dbReference type="InterPro" id="IPR046357">
    <property type="entry name" value="PPIase_dom_sf"/>
</dbReference>
<dbReference type="InterPro" id="IPR001179">
    <property type="entry name" value="PPIase_FKBP_dom"/>
</dbReference>
<keyword evidence="8 12" id="KW-0413">Isomerase</keyword>
<evidence type="ECO:0000256" key="8">
    <source>
        <dbReference type="ARBA" id="ARBA00023235"/>
    </source>
</evidence>
<evidence type="ECO:0000256" key="14">
    <source>
        <dbReference type="RuleBase" id="RU003914"/>
    </source>
</evidence>
<dbReference type="GO" id="GO:0044183">
    <property type="term" value="F:protein folding chaperone"/>
    <property type="evidence" value="ECO:0007669"/>
    <property type="project" value="TreeGrafter"/>
</dbReference>
<comment type="subcellular location">
    <subcellularLocation>
        <location evidence="12">Cytoplasm</location>
    </subcellularLocation>
    <text evidence="12">About half TF is bound to the ribosome near the polypeptide exit tunnel while the other half is free in the cytoplasm.</text>
</comment>
<dbReference type="GO" id="GO:0051301">
    <property type="term" value="P:cell division"/>
    <property type="evidence" value="ECO:0007669"/>
    <property type="project" value="UniProtKB-KW"/>
</dbReference>
<organism evidence="17 18">
    <name type="scientific">Desmospora activa DSM 45169</name>
    <dbReference type="NCBI Taxonomy" id="1121389"/>
    <lineage>
        <taxon>Bacteria</taxon>
        <taxon>Bacillati</taxon>
        <taxon>Bacillota</taxon>
        <taxon>Bacilli</taxon>
        <taxon>Bacillales</taxon>
        <taxon>Thermoactinomycetaceae</taxon>
        <taxon>Desmospora</taxon>
    </lineage>
</organism>
<proteinExistence type="inferred from homology"/>
<protein>
    <recommendedName>
        <fullName evidence="4 12">Trigger factor</fullName>
        <shortName evidence="12">TF</shortName>
        <ecNumber evidence="3 12">5.2.1.8</ecNumber>
    </recommendedName>
    <alternativeName>
        <fullName evidence="11 12">PPIase</fullName>
    </alternativeName>
</protein>
<comment type="catalytic activity">
    <reaction evidence="1 12 13">
        <text>[protein]-peptidylproline (omega=180) = [protein]-peptidylproline (omega=0)</text>
        <dbReference type="Rhea" id="RHEA:16237"/>
        <dbReference type="Rhea" id="RHEA-COMP:10747"/>
        <dbReference type="Rhea" id="RHEA-COMP:10748"/>
        <dbReference type="ChEBI" id="CHEBI:83833"/>
        <dbReference type="ChEBI" id="CHEBI:83834"/>
        <dbReference type="EC" id="5.2.1.8"/>
    </reaction>
</comment>
<evidence type="ECO:0000256" key="9">
    <source>
        <dbReference type="ARBA" id="ARBA00023306"/>
    </source>
</evidence>
<dbReference type="InterPro" id="IPR036611">
    <property type="entry name" value="Trigger_fac_ribosome-bd_sf"/>
</dbReference>